<dbReference type="AlphaFoldDB" id="A0A1B6E9I3"/>
<dbReference type="SUPFAM" id="SSF50729">
    <property type="entry name" value="PH domain-like"/>
    <property type="match status" value="1"/>
</dbReference>
<feature type="compositionally biased region" description="Polar residues" evidence="7">
    <location>
        <begin position="762"/>
        <end position="774"/>
    </location>
</feature>
<evidence type="ECO:0000256" key="4">
    <source>
        <dbReference type="ARBA" id="ARBA00022771"/>
    </source>
</evidence>
<feature type="domain" description="DH" evidence="9">
    <location>
        <begin position="1"/>
        <end position="106"/>
    </location>
</feature>
<keyword evidence="2" id="KW-0963">Cytoplasm</keyword>
<feature type="domain" description="PH" evidence="8">
    <location>
        <begin position="147"/>
        <end position="250"/>
    </location>
</feature>
<dbReference type="GO" id="GO:0035023">
    <property type="term" value="P:regulation of Rho protein signal transduction"/>
    <property type="evidence" value="ECO:0007669"/>
    <property type="project" value="TreeGrafter"/>
</dbReference>
<dbReference type="Pfam" id="PF17838">
    <property type="entry name" value="PH_16"/>
    <property type="match status" value="1"/>
</dbReference>
<dbReference type="PROSITE" id="PS50003">
    <property type="entry name" value="PH_DOMAIN"/>
    <property type="match status" value="1"/>
</dbReference>
<dbReference type="InterPro" id="IPR000219">
    <property type="entry name" value="DH_dom"/>
</dbReference>
<evidence type="ECO:0000313" key="11">
    <source>
        <dbReference type="EMBL" id="JAS34598.1"/>
    </source>
</evidence>
<feature type="region of interest" description="Disordered" evidence="7">
    <location>
        <begin position="406"/>
        <end position="460"/>
    </location>
</feature>
<dbReference type="InterPro" id="IPR001849">
    <property type="entry name" value="PH_domain"/>
</dbReference>
<comment type="subcellular location">
    <subcellularLocation>
        <location evidence="1">Cytoplasm</location>
    </subcellularLocation>
</comment>
<evidence type="ECO:0000256" key="1">
    <source>
        <dbReference type="ARBA" id="ARBA00004496"/>
    </source>
</evidence>
<dbReference type="SMART" id="SM00233">
    <property type="entry name" value="PH"/>
    <property type="match status" value="1"/>
</dbReference>
<evidence type="ECO:0000256" key="5">
    <source>
        <dbReference type="ARBA" id="ARBA00023054"/>
    </source>
</evidence>
<dbReference type="GO" id="GO:0005085">
    <property type="term" value="F:guanyl-nucleotide exchange factor activity"/>
    <property type="evidence" value="ECO:0007669"/>
    <property type="project" value="InterPro"/>
</dbReference>
<accession>A0A1B6E9I3</accession>
<evidence type="ECO:0000313" key="10">
    <source>
        <dbReference type="EMBL" id="JAS30737.1"/>
    </source>
</evidence>
<dbReference type="PROSITE" id="PS50010">
    <property type="entry name" value="DH_2"/>
    <property type="match status" value="1"/>
</dbReference>
<dbReference type="InterPro" id="IPR051632">
    <property type="entry name" value="Rho_GEF"/>
</dbReference>
<organism evidence="11">
    <name type="scientific">Clastoptera arizonana</name>
    <name type="common">Arizona spittle bug</name>
    <dbReference type="NCBI Taxonomy" id="38151"/>
    <lineage>
        <taxon>Eukaryota</taxon>
        <taxon>Metazoa</taxon>
        <taxon>Ecdysozoa</taxon>
        <taxon>Arthropoda</taxon>
        <taxon>Hexapoda</taxon>
        <taxon>Insecta</taxon>
        <taxon>Pterygota</taxon>
        <taxon>Neoptera</taxon>
        <taxon>Paraneoptera</taxon>
        <taxon>Hemiptera</taxon>
        <taxon>Auchenorrhyncha</taxon>
        <taxon>Cercopoidea</taxon>
        <taxon>Clastopteridae</taxon>
        <taxon>Clastoptera</taxon>
    </lineage>
</organism>
<evidence type="ECO:0000256" key="7">
    <source>
        <dbReference type="SAM" id="MobiDB-lite"/>
    </source>
</evidence>
<feature type="region of interest" description="Disordered" evidence="7">
    <location>
        <begin position="800"/>
        <end position="819"/>
    </location>
</feature>
<feature type="region of interest" description="Disordered" evidence="7">
    <location>
        <begin position="626"/>
        <end position="659"/>
    </location>
</feature>
<dbReference type="InterPro" id="IPR035899">
    <property type="entry name" value="DBL_dom_sf"/>
</dbReference>
<dbReference type="GO" id="GO:0008270">
    <property type="term" value="F:zinc ion binding"/>
    <property type="evidence" value="ECO:0007669"/>
    <property type="project" value="UniProtKB-KW"/>
</dbReference>
<dbReference type="InterPro" id="IPR011993">
    <property type="entry name" value="PH-like_dom_sf"/>
</dbReference>
<keyword evidence="4" id="KW-0863">Zinc-finger</keyword>
<feature type="non-terminal residue" evidence="11">
    <location>
        <position position="1"/>
    </location>
</feature>
<protein>
    <recommendedName>
        <fullName evidence="12">DH domain-containing protein</fullName>
    </recommendedName>
</protein>
<feature type="compositionally biased region" description="Polar residues" evidence="7">
    <location>
        <begin position="432"/>
        <end position="451"/>
    </location>
</feature>
<gene>
    <name evidence="11" type="ORF">g.32504</name>
    <name evidence="10" type="ORF">g.32505</name>
</gene>
<evidence type="ECO:0000259" key="9">
    <source>
        <dbReference type="PROSITE" id="PS50010"/>
    </source>
</evidence>
<evidence type="ECO:0000259" key="8">
    <source>
        <dbReference type="PROSITE" id="PS50003"/>
    </source>
</evidence>
<dbReference type="Pfam" id="PF00621">
    <property type="entry name" value="RhoGEF"/>
    <property type="match status" value="1"/>
</dbReference>
<dbReference type="EMBL" id="GEDC01002700">
    <property type="protein sequence ID" value="JAS34598.1"/>
    <property type="molecule type" value="Transcribed_RNA"/>
</dbReference>
<evidence type="ECO:0000256" key="3">
    <source>
        <dbReference type="ARBA" id="ARBA00022553"/>
    </source>
</evidence>
<evidence type="ECO:0000256" key="2">
    <source>
        <dbReference type="ARBA" id="ARBA00022490"/>
    </source>
</evidence>
<dbReference type="CDD" id="cd15789">
    <property type="entry name" value="PH_ARHGEF2_18_like"/>
    <property type="match status" value="1"/>
</dbReference>
<dbReference type="InterPro" id="IPR041020">
    <property type="entry name" value="PH_16"/>
</dbReference>
<dbReference type="PANTHER" id="PTHR13944:SF21">
    <property type="entry name" value="CYSTS, ISOFORM C"/>
    <property type="match status" value="1"/>
</dbReference>
<feature type="compositionally biased region" description="Low complexity" evidence="7">
    <location>
        <begin position="412"/>
        <end position="431"/>
    </location>
</feature>
<dbReference type="SUPFAM" id="SSF48065">
    <property type="entry name" value="DBL homology domain (DH-domain)"/>
    <property type="match status" value="1"/>
</dbReference>
<keyword evidence="3" id="KW-0597">Phosphoprotein</keyword>
<proteinExistence type="predicted"/>
<evidence type="ECO:0008006" key="12">
    <source>
        <dbReference type="Google" id="ProtNLM"/>
    </source>
</evidence>
<keyword evidence="4" id="KW-0862">Zinc</keyword>
<evidence type="ECO:0000256" key="6">
    <source>
        <dbReference type="SAM" id="Coils"/>
    </source>
</evidence>
<name>A0A1B6E9I3_9HEMI</name>
<keyword evidence="5 6" id="KW-0175">Coiled coil</keyword>
<dbReference type="Gene3D" id="2.30.29.30">
    <property type="entry name" value="Pleckstrin-homology domain (PH domain)/Phosphotyrosine-binding domain (PTB)"/>
    <property type="match status" value="1"/>
</dbReference>
<dbReference type="EMBL" id="GEDC01006561">
    <property type="protein sequence ID" value="JAS30737.1"/>
    <property type="molecule type" value="Transcribed_RNA"/>
</dbReference>
<dbReference type="GO" id="GO:0005737">
    <property type="term" value="C:cytoplasm"/>
    <property type="evidence" value="ECO:0007669"/>
    <property type="project" value="UniProtKB-SubCell"/>
</dbReference>
<dbReference type="PANTHER" id="PTHR13944">
    <property type="entry name" value="AGAP007712-PA"/>
    <property type="match status" value="1"/>
</dbReference>
<feature type="region of interest" description="Disordered" evidence="7">
    <location>
        <begin position="715"/>
        <end position="795"/>
    </location>
</feature>
<sequence length="819" mass="91770">SGQEAVRLKAAYGEFCSRHRDAVDIYKYHLHHDRRFAEFVKHCQANPLLKKKGIPECILFVTQRLTKYPLLIEPLIKTSKEDKLEQEKLSKALALVKEILVEVDAQVAEKEKEDRKLEIYNRIEAKSFTVHRGLKFKKSDILSDNRKLRFEGVATLMQGRGKMQVVLVIVLSDVLFFLLENNHKYSFFTPDNKAGVVSLQKLLVREIAGQESRGIYLISSNPADPEMFELKVSNPRNKQVWIQAIRNAVQNCPEDDDDSPASALGVEERQRLIDAKQNQIREIVCVLRQKDFEQALILEEKMALQLRLLATAGLNAIPEPPSYCHLVTEEMDTNAMWKDVLSAVQKVNQLASSLYASGTNLSRSVSSVGEHQSDAYISPTLPKRAETFGGFDNANKDPGALNKGLLKKQHQQHLQQLQQLQHQQQQQLQQHMTKQMSREPSVSSSPGATPDSTLSKTSPKLSLVIPEPWLGGDVSGTDLPVLLSLGHEQQLAALQLSHHVYTLSSIISQQMTSINSLQAHLSVCKSQLNGEEGKEKKPVYRHNHQLEELRNLQDKLTQEKEAWQHEKEAEEKDLEERREQLLRLQEQVRNEQQDITQQREQLYRKLEMLTSQGILISPNLNVVNSPTPLSTDSAEHSGSETPMEPIIPVMSPTDPPRRKADTAKWKQHLSQNKASTLPLNLISTTNQQKVPTNVQIKQQLPLKLATKLGSVGGSNTLPAGLGGPQQMLPLKLSSTTGSDRRSTGGYQRLGSPPEPPGPTHARTGSSPAQMQNIQLGEGKGGHKAGRTNTYPKLPDKFRVRSPTEVVPSTQPSEEEVIFF</sequence>
<keyword evidence="4" id="KW-0479">Metal-binding</keyword>
<feature type="coiled-coil region" evidence="6">
    <location>
        <begin position="539"/>
        <end position="612"/>
    </location>
</feature>
<dbReference type="Gene3D" id="1.20.900.10">
    <property type="entry name" value="Dbl homology (DH) domain"/>
    <property type="match status" value="1"/>
</dbReference>
<reference evidence="11" key="1">
    <citation type="submission" date="2015-12" db="EMBL/GenBank/DDBJ databases">
        <title>De novo transcriptome assembly of four potential Pierce s Disease insect vectors from Arizona vineyards.</title>
        <authorList>
            <person name="Tassone E.E."/>
        </authorList>
    </citation>
    <scope>NUCLEOTIDE SEQUENCE</scope>
</reference>